<keyword evidence="3 6" id="KW-0833">Ubl conjugation pathway</keyword>
<dbReference type="GO" id="GO:0004843">
    <property type="term" value="F:cysteine-type deubiquitinase activity"/>
    <property type="evidence" value="ECO:0007669"/>
    <property type="project" value="UniProtKB-UniRule"/>
</dbReference>
<dbReference type="EMBL" id="KN817597">
    <property type="protein sequence ID" value="KJA17881.1"/>
    <property type="molecule type" value="Genomic_DNA"/>
</dbReference>
<reference evidence="11" key="1">
    <citation type="submission" date="2014-04" db="EMBL/GenBank/DDBJ databases">
        <title>Evolutionary Origins and Diversification of the Mycorrhizal Mutualists.</title>
        <authorList>
            <consortium name="DOE Joint Genome Institute"/>
            <consortium name="Mycorrhizal Genomics Consortium"/>
            <person name="Kohler A."/>
            <person name="Kuo A."/>
            <person name="Nagy L.G."/>
            <person name="Floudas D."/>
            <person name="Copeland A."/>
            <person name="Barry K.W."/>
            <person name="Cichocki N."/>
            <person name="Veneault-Fourrey C."/>
            <person name="LaButti K."/>
            <person name="Lindquist E.A."/>
            <person name="Lipzen A."/>
            <person name="Lundell T."/>
            <person name="Morin E."/>
            <person name="Murat C."/>
            <person name="Riley R."/>
            <person name="Ohm R."/>
            <person name="Sun H."/>
            <person name="Tunlid A."/>
            <person name="Henrissat B."/>
            <person name="Grigoriev I.V."/>
            <person name="Hibbett D.S."/>
            <person name="Martin F."/>
        </authorList>
    </citation>
    <scope>NUCLEOTIDE SEQUENCE [LARGE SCALE GENOMIC DNA]</scope>
    <source>
        <strain evidence="11">FD-334 SS-4</strain>
    </source>
</reference>
<keyword evidence="2 6" id="KW-0645">Protease</keyword>
<dbReference type="PANTHER" id="PTHR43982:SF1">
    <property type="entry name" value="UBIQUITIN CARBOXYL-TERMINAL HYDROLASE 14"/>
    <property type="match status" value="1"/>
</dbReference>
<dbReference type="SMART" id="SM00213">
    <property type="entry name" value="UBQ"/>
    <property type="match status" value="1"/>
</dbReference>
<dbReference type="InterPro" id="IPR018200">
    <property type="entry name" value="USP_CS"/>
</dbReference>
<proteinExistence type="inferred from homology"/>
<evidence type="ECO:0000256" key="5">
    <source>
        <dbReference type="ARBA" id="ARBA00022807"/>
    </source>
</evidence>
<dbReference type="Pfam" id="PF00443">
    <property type="entry name" value="UCH"/>
    <property type="match status" value="1"/>
</dbReference>
<keyword evidence="4 6" id="KW-0378">Hydrolase</keyword>
<evidence type="ECO:0000256" key="1">
    <source>
        <dbReference type="ARBA" id="ARBA00000707"/>
    </source>
</evidence>
<dbReference type="GO" id="GO:0016579">
    <property type="term" value="P:protein deubiquitination"/>
    <property type="evidence" value="ECO:0007669"/>
    <property type="project" value="InterPro"/>
</dbReference>
<dbReference type="InterPro" id="IPR000626">
    <property type="entry name" value="Ubiquitin-like_dom"/>
</dbReference>
<name>A0A0D2NME4_HYPSF</name>
<feature type="compositionally biased region" description="Low complexity" evidence="7">
    <location>
        <begin position="397"/>
        <end position="407"/>
    </location>
</feature>
<dbReference type="STRING" id="945553.A0A0D2NME4"/>
<evidence type="ECO:0000256" key="7">
    <source>
        <dbReference type="SAM" id="MobiDB-lite"/>
    </source>
</evidence>
<dbReference type="PANTHER" id="PTHR43982">
    <property type="entry name" value="UBIQUITIN CARBOXYL-TERMINAL HYDROLASE"/>
    <property type="match status" value="1"/>
</dbReference>
<dbReference type="InterPro" id="IPR029071">
    <property type="entry name" value="Ubiquitin-like_domsf"/>
</dbReference>
<dbReference type="PROSITE" id="PS50235">
    <property type="entry name" value="USP_3"/>
    <property type="match status" value="1"/>
</dbReference>
<dbReference type="InterPro" id="IPR001394">
    <property type="entry name" value="Peptidase_C19_UCH"/>
</dbReference>
<evidence type="ECO:0000256" key="3">
    <source>
        <dbReference type="ARBA" id="ARBA00022786"/>
    </source>
</evidence>
<evidence type="ECO:0000259" key="8">
    <source>
        <dbReference type="PROSITE" id="PS50053"/>
    </source>
</evidence>
<accession>A0A0D2NME4</accession>
<dbReference type="GO" id="GO:0070628">
    <property type="term" value="F:proteasome binding"/>
    <property type="evidence" value="ECO:0007669"/>
    <property type="project" value="TreeGrafter"/>
</dbReference>
<organism evidence="10 11">
    <name type="scientific">Hypholoma sublateritium (strain FD-334 SS-4)</name>
    <dbReference type="NCBI Taxonomy" id="945553"/>
    <lineage>
        <taxon>Eukaryota</taxon>
        <taxon>Fungi</taxon>
        <taxon>Dikarya</taxon>
        <taxon>Basidiomycota</taxon>
        <taxon>Agaricomycotina</taxon>
        <taxon>Agaricomycetes</taxon>
        <taxon>Agaricomycetidae</taxon>
        <taxon>Agaricales</taxon>
        <taxon>Agaricineae</taxon>
        <taxon>Strophariaceae</taxon>
        <taxon>Hypholoma</taxon>
    </lineage>
</organism>
<comment type="catalytic activity">
    <reaction evidence="1 6">
        <text>Thiol-dependent hydrolysis of ester, thioester, amide, peptide and isopeptide bonds formed by the C-terminal Gly of ubiquitin (a 76-residue protein attached to proteins as an intracellular targeting signal).</text>
        <dbReference type="EC" id="3.4.19.12"/>
    </reaction>
</comment>
<evidence type="ECO:0000256" key="4">
    <source>
        <dbReference type="ARBA" id="ARBA00022801"/>
    </source>
</evidence>
<feature type="region of interest" description="Disordered" evidence="7">
    <location>
        <begin position="372"/>
        <end position="413"/>
    </location>
</feature>
<keyword evidence="11" id="KW-1185">Reference proteome</keyword>
<dbReference type="PROSITE" id="PS50053">
    <property type="entry name" value="UBIQUITIN_2"/>
    <property type="match status" value="1"/>
</dbReference>
<dbReference type="OrthoDB" id="333239at2759"/>
<evidence type="ECO:0000313" key="11">
    <source>
        <dbReference type="Proteomes" id="UP000054270"/>
    </source>
</evidence>
<dbReference type="AlphaFoldDB" id="A0A0D2NME4"/>
<evidence type="ECO:0000256" key="6">
    <source>
        <dbReference type="RuleBase" id="RU366025"/>
    </source>
</evidence>
<evidence type="ECO:0000313" key="10">
    <source>
        <dbReference type="EMBL" id="KJA17881.1"/>
    </source>
</evidence>
<gene>
    <name evidence="10" type="ORF">HYPSUDRAFT_45886</name>
</gene>
<sequence>MAPIQVNIKHAGKAYSLPLDPDLPPAVFKDTVYNATGVPPDRMKVMVKGGVLKDDSVWKKIGPKEGQTFTVIGTAGALPKAPAKPVVFLEDMDDSELAEALAKPVGLTNLGNTCYMNATVQALRAVPELQVALSTPSLQSTTPLPGALRDLYSNMTKTTDSITPLRFLQVLREVNPQFAEMDRRESKANDFMSGPGYAQQDAEECYGTIVNSLRNVPGLDASGNSVSTGAEAAADRGKFVKQFMMGEMVRELSCDEAADEPKTVSSEQVLKIECNISVNTNFMLSGIMSSLDTKVEKNSPSLGRQALYSQKSRLSRLPTYLTIHMVRFAWRADIGKKAKIMRKVKFPQEFDALDLATDDLREKLLPASRKLKDIEKERGERRKVRKRTKQAAASAGPSTTSVVPSTTDVEMGDASGIATTTDSAAVAEGEDTTKQTVLGEFEDEVVIRKREAAELETLISPQVKADVGASATGLYELVAIITHKGAAADGGHYIGFVKKSVFDAYSKKKLAAADSDEPEPEASTADIDLLESDEDWYKFDDQKVSLFPKEKLTTLDGGGEDSSAYVLLYKSKNTA</sequence>
<dbReference type="OMA" id="FKSDAEY"/>
<dbReference type="SUPFAM" id="SSF54001">
    <property type="entry name" value="Cysteine proteinases"/>
    <property type="match status" value="1"/>
</dbReference>
<comment type="similarity">
    <text evidence="6">Belongs to the peptidase C19 family.</text>
</comment>
<dbReference type="InterPro" id="IPR044635">
    <property type="entry name" value="UBP14-like"/>
</dbReference>
<dbReference type="SUPFAM" id="SSF54236">
    <property type="entry name" value="Ubiquitin-like"/>
    <property type="match status" value="1"/>
</dbReference>
<keyword evidence="5 6" id="KW-0788">Thiol protease</keyword>
<dbReference type="GO" id="GO:0043161">
    <property type="term" value="P:proteasome-mediated ubiquitin-dependent protein catabolic process"/>
    <property type="evidence" value="ECO:0007669"/>
    <property type="project" value="InterPro"/>
</dbReference>
<dbReference type="GO" id="GO:0061136">
    <property type="term" value="P:regulation of proteasomal protein catabolic process"/>
    <property type="evidence" value="ECO:0007669"/>
    <property type="project" value="TreeGrafter"/>
</dbReference>
<dbReference type="Gene3D" id="3.10.20.90">
    <property type="entry name" value="Phosphatidylinositol 3-kinase Catalytic Subunit, Chain A, domain 1"/>
    <property type="match status" value="1"/>
</dbReference>
<dbReference type="Proteomes" id="UP000054270">
    <property type="component" value="Unassembled WGS sequence"/>
</dbReference>
<dbReference type="CDD" id="cd16104">
    <property type="entry name" value="Ubl_USP14_like"/>
    <property type="match status" value="1"/>
</dbReference>
<evidence type="ECO:0000259" key="9">
    <source>
        <dbReference type="PROSITE" id="PS50235"/>
    </source>
</evidence>
<dbReference type="EC" id="3.4.19.12" evidence="6"/>
<evidence type="ECO:0000256" key="2">
    <source>
        <dbReference type="ARBA" id="ARBA00022670"/>
    </source>
</evidence>
<feature type="domain" description="USP" evidence="9">
    <location>
        <begin position="105"/>
        <end position="572"/>
    </location>
</feature>
<dbReference type="PROSITE" id="PS00973">
    <property type="entry name" value="USP_2"/>
    <property type="match status" value="1"/>
</dbReference>
<feature type="domain" description="Ubiquitin-like" evidence="8">
    <location>
        <begin position="4"/>
        <end position="72"/>
    </location>
</feature>
<protein>
    <recommendedName>
        <fullName evidence="6">Ubiquitin carboxyl-terminal hydrolase</fullName>
        <ecNumber evidence="6">3.4.19.12</ecNumber>
    </recommendedName>
</protein>
<dbReference type="InterPro" id="IPR038765">
    <property type="entry name" value="Papain-like_cys_pep_sf"/>
</dbReference>
<dbReference type="InterPro" id="IPR028889">
    <property type="entry name" value="USP"/>
</dbReference>
<dbReference type="Gene3D" id="3.90.70.10">
    <property type="entry name" value="Cysteine proteinases"/>
    <property type="match status" value="1"/>
</dbReference>
<dbReference type="PROSITE" id="PS00972">
    <property type="entry name" value="USP_1"/>
    <property type="match status" value="1"/>
</dbReference>